<name>X0ZPP9_9ZZZZ</name>
<sequence>SVFLNKNVGNRKLLEKRIILLMLRLHNKIKKLYIIIRS</sequence>
<accession>X0ZPP9</accession>
<dbReference type="AlphaFoldDB" id="X0ZPP9"/>
<protein>
    <submittedName>
        <fullName evidence="1">Uncharacterized protein</fullName>
    </submittedName>
</protein>
<feature type="non-terminal residue" evidence="1">
    <location>
        <position position="1"/>
    </location>
</feature>
<dbReference type="EMBL" id="BARS01050637">
    <property type="protein sequence ID" value="GAG50186.1"/>
    <property type="molecule type" value="Genomic_DNA"/>
</dbReference>
<proteinExistence type="predicted"/>
<reference evidence="1" key="1">
    <citation type="journal article" date="2014" name="Front. Microbiol.">
        <title>High frequency of phylogenetically diverse reductive dehalogenase-homologous genes in deep subseafloor sedimentary metagenomes.</title>
        <authorList>
            <person name="Kawai M."/>
            <person name="Futagami T."/>
            <person name="Toyoda A."/>
            <person name="Takaki Y."/>
            <person name="Nishi S."/>
            <person name="Hori S."/>
            <person name="Arai W."/>
            <person name="Tsubouchi T."/>
            <person name="Morono Y."/>
            <person name="Uchiyama I."/>
            <person name="Ito T."/>
            <person name="Fujiyama A."/>
            <person name="Inagaki F."/>
            <person name="Takami H."/>
        </authorList>
    </citation>
    <scope>NUCLEOTIDE SEQUENCE</scope>
    <source>
        <strain evidence="1">Expedition CK06-06</strain>
    </source>
</reference>
<organism evidence="1">
    <name type="scientific">marine sediment metagenome</name>
    <dbReference type="NCBI Taxonomy" id="412755"/>
    <lineage>
        <taxon>unclassified sequences</taxon>
        <taxon>metagenomes</taxon>
        <taxon>ecological metagenomes</taxon>
    </lineage>
</organism>
<evidence type="ECO:0000313" key="1">
    <source>
        <dbReference type="EMBL" id="GAG50186.1"/>
    </source>
</evidence>
<comment type="caution">
    <text evidence="1">The sequence shown here is derived from an EMBL/GenBank/DDBJ whole genome shotgun (WGS) entry which is preliminary data.</text>
</comment>
<gene>
    <name evidence="1" type="ORF">S01H1_75555</name>
</gene>